<name>A0A176QG09_9MICO</name>
<organism evidence="2 4">
    <name type="scientific">Janibacter melonis</name>
    <dbReference type="NCBI Taxonomy" id="262209"/>
    <lineage>
        <taxon>Bacteria</taxon>
        <taxon>Bacillati</taxon>
        <taxon>Actinomycetota</taxon>
        <taxon>Actinomycetes</taxon>
        <taxon>Micrococcales</taxon>
        <taxon>Intrasporangiaceae</taxon>
        <taxon>Janibacter</taxon>
    </lineage>
</organism>
<proteinExistence type="predicted"/>
<dbReference type="Proteomes" id="UP000076976">
    <property type="component" value="Unassembled WGS sequence"/>
</dbReference>
<dbReference type="Pfam" id="PF01882">
    <property type="entry name" value="DUF58"/>
    <property type="match status" value="1"/>
</dbReference>
<dbReference type="EMBL" id="LQZG01000001">
    <property type="protein sequence ID" value="OAB88601.1"/>
    <property type="molecule type" value="Genomic_DNA"/>
</dbReference>
<dbReference type="OrthoDB" id="845740at2"/>
<evidence type="ECO:0000259" key="1">
    <source>
        <dbReference type="Pfam" id="PF01882"/>
    </source>
</evidence>
<dbReference type="PANTHER" id="PTHR33608">
    <property type="entry name" value="BLL2464 PROTEIN"/>
    <property type="match status" value="1"/>
</dbReference>
<dbReference type="KEGG" id="jme:EEW87_014990"/>
<accession>A0A176QG09</accession>
<dbReference type="AlphaFoldDB" id="A0A176QG09"/>
<dbReference type="PANTHER" id="PTHR33608:SF6">
    <property type="entry name" value="BLL2464 PROTEIN"/>
    <property type="match status" value="1"/>
</dbReference>
<gene>
    <name evidence="2" type="ORF">AWH69_02015</name>
    <name evidence="3" type="ORF">EEW87_014990</name>
</gene>
<reference evidence="3" key="3">
    <citation type="submission" date="2019-11" db="EMBL/GenBank/DDBJ databases">
        <authorList>
            <person name="Zhao Q."/>
        </authorList>
    </citation>
    <scope>NUCLEOTIDE SEQUENCE</scope>
    <source>
        <strain evidence="3">M714</strain>
    </source>
</reference>
<evidence type="ECO:0000313" key="4">
    <source>
        <dbReference type="Proteomes" id="UP000076976"/>
    </source>
</evidence>
<dbReference type="EMBL" id="CP044548">
    <property type="protein sequence ID" value="QFQ31354.1"/>
    <property type="molecule type" value="Genomic_DNA"/>
</dbReference>
<dbReference type="GeneID" id="59162497"/>
<dbReference type="InterPro" id="IPR002881">
    <property type="entry name" value="DUF58"/>
</dbReference>
<sequence>MSSLVQQVKGRLSIHVRRRSLALLEGGYASIHKGRSMDFDDLREYTAGDDVRDIDWRASARHGSMLIKRYVAERHFGLVLVVPGGREMAAATTSGESKRDVAVLAAGVIGWLAVRHGDEVAMVSGRPGAIHPTRARASEGHLERLLQEMLARSGETTPSGDLPGLLHHVARHVTGRKIVLVVADDGVHAAEVEAVLRTLRLRHEILWVTVADLDVVGVPASTRVRDVSSGRTLPALLELAPEIGAVYAEQERVRRAELETTFRRVDVGEVRVGSRDEVVPAVIGLLERRRRGR</sequence>
<reference evidence="2 4" key="1">
    <citation type="submission" date="2016-01" db="EMBL/GenBank/DDBJ databases">
        <title>Janibacter melonis strain CD11_4 genome sequencing and assembly.</title>
        <authorList>
            <person name="Nair G.R."/>
            <person name="Kaur G."/>
            <person name="Chander A.M."/>
            <person name="Mayilraj S."/>
        </authorList>
    </citation>
    <scope>NUCLEOTIDE SEQUENCE [LARGE SCALE GENOMIC DNA]</scope>
    <source>
        <strain evidence="2 4">CD11-4</strain>
    </source>
</reference>
<dbReference type="RefSeq" id="WP_068270743.1">
    <property type="nucleotide sequence ID" value="NZ_CAJGVC010000001.1"/>
</dbReference>
<feature type="domain" description="DUF58" evidence="1">
    <location>
        <begin position="41"/>
        <end position="233"/>
    </location>
</feature>
<evidence type="ECO:0000313" key="5">
    <source>
        <dbReference type="Proteomes" id="UP000271708"/>
    </source>
</evidence>
<reference evidence="3 5" key="2">
    <citation type="submission" date="2019-09" db="EMBL/GenBank/DDBJ databases">
        <title>Complete Genome Sequence of Janibacter melonis M714 with both human health impact and industrial applications.</title>
        <authorList>
            <person name="Jin M."/>
            <person name="Zhao Q.R."/>
        </authorList>
    </citation>
    <scope>NUCLEOTIDE SEQUENCE [LARGE SCALE GENOMIC DNA]</scope>
    <source>
        <strain evidence="3 5">M714</strain>
    </source>
</reference>
<keyword evidence="4" id="KW-1185">Reference proteome</keyword>
<evidence type="ECO:0000313" key="2">
    <source>
        <dbReference type="EMBL" id="OAB88601.1"/>
    </source>
</evidence>
<dbReference type="Proteomes" id="UP000271708">
    <property type="component" value="Chromosome"/>
</dbReference>
<evidence type="ECO:0000313" key="3">
    <source>
        <dbReference type="EMBL" id="QFQ31354.1"/>
    </source>
</evidence>
<dbReference type="STRING" id="262209.AWH69_02015"/>
<protein>
    <submittedName>
        <fullName evidence="3">DUF58 domain-containing protein</fullName>
    </submittedName>
</protein>